<gene>
    <name evidence="2" type="ORF">MUY27_02955</name>
</gene>
<protein>
    <submittedName>
        <fullName evidence="2">Uncharacterized protein</fullName>
    </submittedName>
</protein>
<reference evidence="2" key="1">
    <citation type="submission" date="2022-04" db="EMBL/GenBank/DDBJ databases">
        <title>Mucilaginibacter sp. RS28 isolated from freshwater.</title>
        <authorList>
            <person name="Ko S.-R."/>
        </authorList>
    </citation>
    <scope>NUCLEOTIDE SEQUENCE</scope>
    <source>
        <strain evidence="2">RS28</strain>
    </source>
</reference>
<dbReference type="Proteomes" id="UP001139450">
    <property type="component" value="Unassembled WGS sequence"/>
</dbReference>
<evidence type="ECO:0000313" key="3">
    <source>
        <dbReference type="Proteomes" id="UP001139450"/>
    </source>
</evidence>
<evidence type="ECO:0000256" key="1">
    <source>
        <dbReference type="SAM" id="Phobius"/>
    </source>
</evidence>
<proteinExistence type="predicted"/>
<keyword evidence="1" id="KW-0812">Transmembrane</keyword>
<name>A0A9X2B8F0_9SPHI</name>
<organism evidence="2 3">
    <name type="scientific">Mucilaginibacter straminoryzae</name>
    <dbReference type="NCBI Taxonomy" id="2932774"/>
    <lineage>
        <taxon>Bacteria</taxon>
        <taxon>Pseudomonadati</taxon>
        <taxon>Bacteroidota</taxon>
        <taxon>Sphingobacteriia</taxon>
        <taxon>Sphingobacteriales</taxon>
        <taxon>Sphingobacteriaceae</taxon>
        <taxon>Mucilaginibacter</taxon>
    </lineage>
</organism>
<dbReference type="AlphaFoldDB" id="A0A9X2B8F0"/>
<accession>A0A9X2B8F0</accession>
<keyword evidence="1" id="KW-1133">Transmembrane helix</keyword>
<comment type="caution">
    <text evidence="2">The sequence shown here is derived from an EMBL/GenBank/DDBJ whole genome shotgun (WGS) entry which is preliminary data.</text>
</comment>
<keyword evidence="3" id="KW-1185">Reference proteome</keyword>
<evidence type="ECO:0000313" key="2">
    <source>
        <dbReference type="EMBL" id="MCJ8208650.1"/>
    </source>
</evidence>
<feature type="transmembrane region" description="Helical" evidence="1">
    <location>
        <begin position="21"/>
        <end position="43"/>
    </location>
</feature>
<dbReference type="RefSeq" id="WP_245128479.1">
    <property type="nucleotide sequence ID" value="NZ_JALJEJ010000001.1"/>
</dbReference>
<keyword evidence="1" id="KW-0472">Membrane</keyword>
<sequence length="94" mass="10966">MRNANSYSIEEQQIRGITVRNIIVTIISTVSIVVSVMTTYFQLKEAIYDIKSTQENQTRINDLRLKVLENQVNVLQKEIDKLELKKDERLAVNR</sequence>
<dbReference type="EMBL" id="JALJEJ010000001">
    <property type="protein sequence ID" value="MCJ8208650.1"/>
    <property type="molecule type" value="Genomic_DNA"/>
</dbReference>